<dbReference type="Pfam" id="PF00005">
    <property type="entry name" value="ABC_tran"/>
    <property type="match status" value="1"/>
</dbReference>
<name>A0A380NLM4_9FIRM</name>
<dbReference type="InterPro" id="IPR025662">
    <property type="entry name" value="Sigma_54_int_dom_ATP-bd_1"/>
</dbReference>
<evidence type="ECO:0000313" key="10">
    <source>
        <dbReference type="Proteomes" id="UP000255367"/>
    </source>
</evidence>
<dbReference type="GO" id="GO:0005886">
    <property type="term" value="C:plasma membrane"/>
    <property type="evidence" value="ECO:0007669"/>
    <property type="project" value="UniProtKB-SubCell"/>
</dbReference>
<keyword evidence="5" id="KW-0547">Nucleotide-binding</keyword>
<dbReference type="PROSITE" id="PS00675">
    <property type="entry name" value="SIGMA54_INTERACT_1"/>
    <property type="match status" value="1"/>
</dbReference>
<accession>A0A380NLM4</accession>
<dbReference type="RefSeq" id="WP_115310525.1">
    <property type="nucleotide sequence ID" value="NZ_UHIO01000001.1"/>
</dbReference>
<keyword evidence="4" id="KW-1003">Cell membrane</keyword>
<evidence type="ECO:0000313" key="9">
    <source>
        <dbReference type="EMBL" id="SUP43858.1"/>
    </source>
</evidence>
<comment type="similarity">
    <text evidence="2">Belongs to the ABC transporter superfamily.</text>
</comment>
<dbReference type="PANTHER" id="PTHR43297:SF2">
    <property type="entry name" value="DIPEPTIDE TRANSPORT ATP-BINDING PROTEIN DPPD"/>
    <property type="match status" value="1"/>
</dbReference>
<feature type="domain" description="ABC transporter" evidence="8">
    <location>
        <begin position="8"/>
        <end position="255"/>
    </location>
</feature>
<evidence type="ECO:0000256" key="3">
    <source>
        <dbReference type="ARBA" id="ARBA00022448"/>
    </source>
</evidence>
<keyword evidence="3" id="KW-0813">Transport</keyword>
<dbReference type="InterPro" id="IPR050388">
    <property type="entry name" value="ABC_Ni/Peptide_Import"/>
</dbReference>
<dbReference type="Gene3D" id="3.40.50.300">
    <property type="entry name" value="P-loop containing nucleotide triphosphate hydrolases"/>
    <property type="match status" value="1"/>
</dbReference>
<gene>
    <name evidence="9" type="primary">gsiA_9</name>
    <name evidence="9" type="ORF">NCTC12020_01381</name>
</gene>
<proteinExistence type="inferred from homology"/>
<dbReference type="GO" id="GO:0016887">
    <property type="term" value="F:ATP hydrolysis activity"/>
    <property type="evidence" value="ECO:0007669"/>
    <property type="project" value="InterPro"/>
</dbReference>
<dbReference type="PROSITE" id="PS50893">
    <property type="entry name" value="ABC_TRANSPORTER_2"/>
    <property type="match status" value="1"/>
</dbReference>
<dbReference type="Proteomes" id="UP000255367">
    <property type="component" value="Unassembled WGS sequence"/>
</dbReference>
<dbReference type="PROSITE" id="PS00211">
    <property type="entry name" value="ABC_TRANSPORTER_1"/>
    <property type="match status" value="1"/>
</dbReference>
<dbReference type="SUPFAM" id="SSF52540">
    <property type="entry name" value="P-loop containing nucleoside triphosphate hydrolases"/>
    <property type="match status" value="1"/>
</dbReference>
<dbReference type="InterPro" id="IPR003593">
    <property type="entry name" value="AAA+_ATPase"/>
</dbReference>
<evidence type="ECO:0000256" key="4">
    <source>
        <dbReference type="ARBA" id="ARBA00022475"/>
    </source>
</evidence>
<evidence type="ECO:0000256" key="1">
    <source>
        <dbReference type="ARBA" id="ARBA00004202"/>
    </source>
</evidence>
<protein>
    <submittedName>
        <fullName evidence="9">Glutathione import ATP-binding protein GsiA</fullName>
        <ecNumber evidence="9">3.6.3.-</ecNumber>
    </submittedName>
</protein>
<reference evidence="9 10" key="1">
    <citation type="submission" date="2018-06" db="EMBL/GenBank/DDBJ databases">
        <authorList>
            <consortium name="Pathogen Informatics"/>
            <person name="Doyle S."/>
        </authorList>
    </citation>
    <scope>NUCLEOTIDE SEQUENCE [LARGE SCALE GENOMIC DNA]</scope>
    <source>
        <strain evidence="9 10">NCTC12020</strain>
    </source>
</reference>
<evidence type="ECO:0000256" key="7">
    <source>
        <dbReference type="ARBA" id="ARBA00023136"/>
    </source>
</evidence>
<dbReference type="GO" id="GO:0005524">
    <property type="term" value="F:ATP binding"/>
    <property type="evidence" value="ECO:0007669"/>
    <property type="project" value="UniProtKB-KW"/>
</dbReference>
<evidence type="ECO:0000256" key="6">
    <source>
        <dbReference type="ARBA" id="ARBA00022840"/>
    </source>
</evidence>
<dbReference type="PANTHER" id="PTHR43297">
    <property type="entry name" value="OLIGOPEPTIDE TRANSPORT ATP-BINDING PROTEIN APPD"/>
    <property type="match status" value="1"/>
</dbReference>
<comment type="subcellular location">
    <subcellularLocation>
        <location evidence="1">Cell membrane</location>
        <topology evidence="1">Peripheral membrane protein</topology>
    </subcellularLocation>
</comment>
<evidence type="ECO:0000259" key="8">
    <source>
        <dbReference type="PROSITE" id="PS50893"/>
    </source>
</evidence>
<keyword evidence="7" id="KW-0472">Membrane</keyword>
<dbReference type="InterPro" id="IPR017871">
    <property type="entry name" value="ABC_transporter-like_CS"/>
</dbReference>
<keyword evidence="10" id="KW-1185">Reference proteome</keyword>
<dbReference type="EC" id="3.6.3.-" evidence="9"/>
<keyword evidence="6 9" id="KW-0067">ATP-binding</keyword>
<evidence type="ECO:0000256" key="5">
    <source>
        <dbReference type="ARBA" id="ARBA00022741"/>
    </source>
</evidence>
<dbReference type="InterPro" id="IPR003439">
    <property type="entry name" value="ABC_transporter-like_ATP-bd"/>
</dbReference>
<sequence>MTREAALVEVNNVSIAYGEAAPSVTDVNFSLGEGEILVIVGESGSGKTTVIRSLIGCLSVGGHVVEGQICYRGQDVSTWSDADWRKYRGTDISMIFQDSGSAMDPIQTIGKQFIAHIRRHSQMTKSDAEVKALALLDMVSLPAGKELLHRYPFELSGGQRQRLGIAMAMAFTPHLLLADEPTSALDVTTQAQIVEELMRLCKQNKTGIIMVTHNIGVAAYMADKIMVMQQGKVVDYGTRDDVLFKAHSTYTAQLLDAVPTLGGTRYVDTVE</sequence>
<dbReference type="OrthoDB" id="9802264at2"/>
<dbReference type="CDD" id="cd03257">
    <property type="entry name" value="ABC_NikE_OppD_transporters"/>
    <property type="match status" value="1"/>
</dbReference>
<evidence type="ECO:0000256" key="2">
    <source>
        <dbReference type="ARBA" id="ARBA00005417"/>
    </source>
</evidence>
<dbReference type="AlphaFoldDB" id="A0A380NLM4"/>
<organism evidence="9 10">
    <name type="scientific">Veillonella criceti</name>
    <dbReference type="NCBI Taxonomy" id="103891"/>
    <lineage>
        <taxon>Bacteria</taxon>
        <taxon>Bacillati</taxon>
        <taxon>Bacillota</taxon>
        <taxon>Negativicutes</taxon>
        <taxon>Veillonellales</taxon>
        <taxon>Veillonellaceae</taxon>
        <taxon>Veillonella</taxon>
    </lineage>
</organism>
<dbReference type="InterPro" id="IPR027417">
    <property type="entry name" value="P-loop_NTPase"/>
</dbReference>
<dbReference type="SMART" id="SM00382">
    <property type="entry name" value="AAA"/>
    <property type="match status" value="1"/>
</dbReference>
<dbReference type="EMBL" id="UHIO01000001">
    <property type="protein sequence ID" value="SUP43858.1"/>
    <property type="molecule type" value="Genomic_DNA"/>
</dbReference>
<keyword evidence="9" id="KW-0378">Hydrolase</keyword>